<gene>
    <name evidence="8" type="ORF">N658DRAFT_497034</name>
</gene>
<dbReference type="SUPFAM" id="SSF53474">
    <property type="entry name" value="alpha/beta-Hydrolases"/>
    <property type="match status" value="1"/>
</dbReference>
<feature type="domain" description="Peptidase S9 prolyl oligopeptidase catalytic" evidence="7">
    <location>
        <begin position="486"/>
        <end position="684"/>
    </location>
</feature>
<sequence>MTLTATKFTPEVMLSAPRRSAGIPNPSGKLALYTVSTYSFTNHKKTVQIKVLNIESGDSVLLVDEPGWSEPVWLSDEEVLYLKSRDNGCTTLVVRHVNSSAVELSYEAGSITAPISNVKVKKLSDGTVAFACSALTAPDGQLFNPETEKKPHSSAKVYTTLFVRHWDAWNSENYSSLFYGVLDHSHGKYSLRGNALTNALAGTRLSSPVPPFGGAGDFDLSESGLVFVAKDPELDLALYTKTDLYFTPLKSFAESKPPSPQLVKTPGLEGYSNSPVFSHCGKRVAFTRMRSRQYESDKPRLMLVPDIHSPDKTQEFYATSDGAGGWDSRPDSILWSRDDTTLYVTAESHARTLIFQLPSTPSKATSLPTPIETPEGNVSSFHLLGSAETGHLFVSSTSLIDNSCYSVANPSSNSCKVISSASKQGKSFGLSRASIDSITFRGAGGDYDVHALVVRPSSFNKADTKKKYPLCMLIHGGPQGAWQDSWSTRWNPAVFAEQGYVVVCPNPTGSTGYGMALEDGITGDWGGRPYNDLVRCYEWVVEHMPEVDGSRAVALGASYGGYMINWIQGHPLGRKFKALVCHDGVFSTLNQWCTEELFFPVHDFEGTLYDNRPAYEKWDPARFVGDWATPQLVVHSELDYRLPITEGLAAFNVLQARKVPSKLLVFPDENHVRRNMKYTLSLFFMSWLKMSGRICVGF</sequence>
<protein>
    <recommendedName>
        <fullName evidence="6">Dipeptidyl-peptidase V</fullName>
    </recommendedName>
</protein>
<evidence type="ECO:0000256" key="1">
    <source>
        <dbReference type="ARBA" id="ARBA00010040"/>
    </source>
</evidence>
<dbReference type="FunFam" id="3.40.50.1820:FF:000028">
    <property type="entry name" value="S9 family peptidase"/>
    <property type="match status" value="1"/>
</dbReference>
<dbReference type="Gene3D" id="3.40.50.1820">
    <property type="entry name" value="alpha/beta hydrolase"/>
    <property type="match status" value="1"/>
</dbReference>
<keyword evidence="2" id="KW-0645">Protease</keyword>
<evidence type="ECO:0000256" key="2">
    <source>
        <dbReference type="ARBA" id="ARBA00022670"/>
    </source>
</evidence>
<dbReference type="PANTHER" id="PTHR42776:SF13">
    <property type="entry name" value="DIPEPTIDYL-PEPTIDASE 5"/>
    <property type="match status" value="1"/>
</dbReference>
<dbReference type="InterPro" id="IPR029058">
    <property type="entry name" value="AB_hydrolase_fold"/>
</dbReference>
<dbReference type="EMBL" id="MU863639">
    <property type="protein sequence ID" value="KAK4100593.1"/>
    <property type="molecule type" value="Genomic_DNA"/>
</dbReference>
<proteinExistence type="inferred from homology"/>
<name>A0AAN6PZA2_9PEZI</name>
<evidence type="ECO:0000256" key="5">
    <source>
        <dbReference type="ARBA" id="ARBA00022825"/>
    </source>
</evidence>
<reference evidence="8" key="2">
    <citation type="submission" date="2023-05" db="EMBL/GenBank/DDBJ databases">
        <authorList>
            <consortium name="Lawrence Berkeley National Laboratory"/>
            <person name="Steindorff A."/>
            <person name="Hensen N."/>
            <person name="Bonometti L."/>
            <person name="Westerberg I."/>
            <person name="Brannstrom I.O."/>
            <person name="Guillou S."/>
            <person name="Cros-Aarteil S."/>
            <person name="Calhoun S."/>
            <person name="Haridas S."/>
            <person name="Kuo A."/>
            <person name="Mondo S."/>
            <person name="Pangilinan J."/>
            <person name="Riley R."/>
            <person name="Labutti K."/>
            <person name="Andreopoulos B."/>
            <person name="Lipzen A."/>
            <person name="Chen C."/>
            <person name="Yanf M."/>
            <person name="Daum C."/>
            <person name="Ng V."/>
            <person name="Clum A."/>
            <person name="Ohm R."/>
            <person name="Martin F."/>
            <person name="Silar P."/>
            <person name="Natvig D."/>
            <person name="Lalanne C."/>
            <person name="Gautier V."/>
            <person name="Ament-Velasquez S.L."/>
            <person name="Kruys A."/>
            <person name="Hutchinson M.I."/>
            <person name="Powell A.J."/>
            <person name="Barry K."/>
            <person name="Miller A.N."/>
            <person name="Grigoriev I.V."/>
            <person name="Debuchy R."/>
            <person name="Gladieux P."/>
            <person name="Thoren M.H."/>
            <person name="Johannesson H."/>
        </authorList>
    </citation>
    <scope>NUCLEOTIDE SEQUENCE</scope>
    <source>
        <strain evidence="8">CBS 757.83</strain>
    </source>
</reference>
<dbReference type="PANTHER" id="PTHR42776">
    <property type="entry name" value="SERINE PEPTIDASE S9 FAMILY MEMBER"/>
    <property type="match status" value="1"/>
</dbReference>
<evidence type="ECO:0000256" key="6">
    <source>
        <dbReference type="ARBA" id="ARBA00032829"/>
    </source>
</evidence>
<dbReference type="AlphaFoldDB" id="A0AAN6PZA2"/>
<evidence type="ECO:0000259" key="7">
    <source>
        <dbReference type="Pfam" id="PF00326"/>
    </source>
</evidence>
<keyword evidence="5" id="KW-0720">Serine protease</keyword>
<dbReference type="GO" id="GO:0006508">
    <property type="term" value="P:proteolysis"/>
    <property type="evidence" value="ECO:0007669"/>
    <property type="project" value="UniProtKB-KW"/>
</dbReference>
<keyword evidence="3" id="KW-0732">Signal</keyword>
<evidence type="ECO:0000313" key="9">
    <source>
        <dbReference type="Proteomes" id="UP001305647"/>
    </source>
</evidence>
<evidence type="ECO:0000313" key="8">
    <source>
        <dbReference type="EMBL" id="KAK4100593.1"/>
    </source>
</evidence>
<dbReference type="GO" id="GO:0004252">
    <property type="term" value="F:serine-type endopeptidase activity"/>
    <property type="evidence" value="ECO:0007669"/>
    <property type="project" value="TreeGrafter"/>
</dbReference>
<organism evidence="8 9">
    <name type="scientific">Parathielavia hyrcaniae</name>
    <dbReference type="NCBI Taxonomy" id="113614"/>
    <lineage>
        <taxon>Eukaryota</taxon>
        <taxon>Fungi</taxon>
        <taxon>Dikarya</taxon>
        <taxon>Ascomycota</taxon>
        <taxon>Pezizomycotina</taxon>
        <taxon>Sordariomycetes</taxon>
        <taxon>Sordariomycetidae</taxon>
        <taxon>Sordariales</taxon>
        <taxon>Chaetomiaceae</taxon>
        <taxon>Parathielavia</taxon>
    </lineage>
</organism>
<keyword evidence="9" id="KW-1185">Reference proteome</keyword>
<evidence type="ECO:0000256" key="4">
    <source>
        <dbReference type="ARBA" id="ARBA00022801"/>
    </source>
</evidence>
<dbReference type="SUPFAM" id="SSF82171">
    <property type="entry name" value="DPP6 N-terminal domain-like"/>
    <property type="match status" value="1"/>
</dbReference>
<dbReference type="InterPro" id="IPR001375">
    <property type="entry name" value="Peptidase_S9_cat"/>
</dbReference>
<dbReference type="Pfam" id="PF00326">
    <property type="entry name" value="Peptidase_S9"/>
    <property type="match status" value="1"/>
</dbReference>
<comment type="caution">
    <text evidence="8">The sequence shown here is derived from an EMBL/GenBank/DDBJ whole genome shotgun (WGS) entry which is preliminary data.</text>
</comment>
<dbReference type="Proteomes" id="UP001305647">
    <property type="component" value="Unassembled WGS sequence"/>
</dbReference>
<accession>A0AAN6PZA2</accession>
<comment type="similarity">
    <text evidence="1">Belongs to the peptidase S9C family.</text>
</comment>
<evidence type="ECO:0000256" key="3">
    <source>
        <dbReference type="ARBA" id="ARBA00022729"/>
    </source>
</evidence>
<keyword evidence="4" id="KW-0378">Hydrolase</keyword>
<reference evidence="8" key="1">
    <citation type="journal article" date="2023" name="Mol. Phylogenet. Evol.">
        <title>Genome-scale phylogeny and comparative genomics of the fungal order Sordariales.</title>
        <authorList>
            <person name="Hensen N."/>
            <person name="Bonometti L."/>
            <person name="Westerberg I."/>
            <person name="Brannstrom I.O."/>
            <person name="Guillou S."/>
            <person name="Cros-Aarteil S."/>
            <person name="Calhoun S."/>
            <person name="Haridas S."/>
            <person name="Kuo A."/>
            <person name="Mondo S."/>
            <person name="Pangilinan J."/>
            <person name="Riley R."/>
            <person name="LaButti K."/>
            <person name="Andreopoulos B."/>
            <person name="Lipzen A."/>
            <person name="Chen C."/>
            <person name="Yan M."/>
            <person name="Daum C."/>
            <person name="Ng V."/>
            <person name="Clum A."/>
            <person name="Steindorff A."/>
            <person name="Ohm R.A."/>
            <person name="Martin F."/>
            <person name="Silar P."/>
            <person name="Natvig D.O."/>
            <person name="Lalanne C."/>
            <person name="Gautier V."/>
            <person name="Ament-Velasquez S.L."/>
            <person name="Kruys A."/>
            <person name="Hutchinson M.I."/>
            <person name="Powell A.J."/>
            <person name="Barry K."/>
            <person name="Miller A.N."/>
            <person name="Grigoriev I.V."/>
            <person name="Debuchy R."/>
            <person name="Gladieux P."/>
            <person name="Hiltunen Thoren M."/>
            <person name="Johannesson H."/>
        </authorList>
    </citation>
    <scope>NUCLEOTIDE SEQUENCE</scope>
    <source>
        <strain evidence="8">CBS 757.83</strain>
    </source>
</reference>